<feature type="site" description="Involved in the stabilization of negative charge on the oxyanion by the formation of the oxyanion hole" evidence="6">
    <location>
        <position position="108"/>
    </location>
</feature>
<comment type="pathway">
    <text evidence="6">Amino-acid biosynthesis; L-arginine biosynthesis; N(2)-acetyl-L-ornithine from L-glutamate: step 1/4.</text>
</comment>
<accession>A0ABU2JYA1</accession>
<feature type="chain" id="PRO_5044906163" description="Arginine biosynthesis bifunctional protein ArgJ alpha chain" evidence="6">
    <location>
        <begin position="1"/>
        <end position="176"/>
    </location>
</feature>
<feature type="binding site" evidence="6">
    <location>
        <position position="166"/>
    </location>
    <ligand>
        <name>substrate</name>
    </ligand>
</feature>
<feature type="binding site" evidence="6">
    <location>
        <position position="144"/>
    </location>
    <ligand>
        <name>substrate</name>
    </ligand>
</feature>
<name>A0ABU2JYA1_9ACTN</name>
<proteinExistence type="inferred from homology"/>
<dbReference type="PANTHER" id="PTHR23100:SF0">
    <property type="entry name" value="ARGININE BIOSYNTHESIS BIFUNCTIONAL PROTEIN ARGJ, MITOCHONDRIAL"/>
    <property type="match status" value="1"/>
</dbReference>
<sequence>MSVTAPAGFSAAGIAAGGAGRPDLALVVNHGPTLAAAGQFTGNRVKAAPVHWSQQVLRGGRVSAVLLDAACANSCTGPLGFQDTHAAVERAARALGHNAAEIAVAATGPMGVRPAMDRLLPGVDHAAEQLSEFGGERAARAIMTSDTQPKTAAVRGAGWTVGGMAKGSAPLAPGLATLLVVLTTDADLPATELDRALRAATRVTFDRIDADGVMSTNDTVLLLASGAAGTTPEPAEFAAAVESVCADLARQLVRDVEGATKEVLVEVVHAASEADALAVGRAVAGNAQVKRAVRAEVADWPGVLAAVGATGAAFEPHRLAVAVNGVWVCRDGAPAAAVAEVDLRFREVTLTVDLAAGDRSAALRTTDLTAAPAARAR</sequence>
<feature type="site" description="Involved in the stabilization of negative charge on the oxyanion by the formation of the oxyanion hole" evidence="6">
    <location>
        <position position="107"/>
    </location>
</feature>
<gene>
    <name evidence="6" type="primary">argJ</name>
    <name evidence="7" type="ORF">RM844_27265</name>
</gene>
<keyword evidence="3 6" id="KW-0808">Transferase</keyword>
<evidence type="ECO:0000313" key="8">
    <source>
        <dbReference type="Proteomes" id="UP001183410"/>
    </source>
</evidence>
<feature type="binding site" evidence="6">
    <location>
        <position position="257"/>
    </location>
    <ligand>
        <name>substrate</name>
    </ligand>
</feature>
<evidence type="ECO:0000256" key="4">
    <source>
        <dbReference type="ARBA" id="ARBA00022813"/>
    </source>
</evidence>
<keyword evidence="6" id="KW-0511">Multifunctional enzyme</keyword>
<dbReference type="EMBL" id="JAVREO010000021">
    <property type="protein sequence ID" value="MDT0269986.1"/>
    <property type="molecule type" value="Genomic_DNA"/>
</dbReference>
<keyword evidence="6" id="KW-0028">Amino-acid biosynthesis</keyword>
<comment type="subcellular location">
    <subcellularLocation>
        <location evidence="6">Cytoplasm</location>
    </subcellularLocation>
</comment>
<comment type="subunit">
    <text evidence="2 6">Heterotetramer of two alpha and two beta chains.</text>
</comment>
<dbReference type="Gene3D" id="3.10.20.340">
    <property type="entry name" value="ArgJ beta chain, C-terminal domain"/>
    <property type="match status" value="1"/>
</dbReference>
<comment type="caution">
    <text evidence="6">Lacks conserved residue(s) required for the propagation of feature annotation.</text>
</comment>
<dbReference type="EC" id="2.3.1.35" evidence="6"/>
<evidence type="ECO:0000256" key="2">
    <source>
        <dbReference type="ARBA" id="ARBA00011475"/>
    </source>
</evidence>
<dbReference type="Pfam" id="PF01960">
    <property type="entry name" value="ArgJ"/>
    <property type="match status" value="1"/>
</dbReference>
<dbReference type="HAMAP" id="MF_01106">
    <property type="entry name" value="ArgJ"/>
    <property type="match status" value="1"/>
</dbReference>
<protein>
    <recommendedName>
        <fullName evidence="6">Arginine biosynthesis bifunctional protein ArgJ</fullName>
    </recommendedName>
    <domain>
        <recommendedName>
            <fullName evidence="6">Glutamate N-acetyltransferase</fullName>
            <ecNumber evidence="6">2.3.1.35</ecNumber>
        </recommendedName>
        <alternativeName>
            <fullName evidence="6">Ornithine acetyltransferase</fullName>
            <shortName evidence="6">OATase</shortName>
        </alternativeName>
        <alternativeName>
            <fullName evidence="6">Ornithine transacetylase</fullName>
        </alternativeName>
    </domain>
    <domain>
        <recommendedName>
            <fullName evidence="6">Amino-acid acetyltransferase</fullName>
            <ecNumber evidence="6">2.3.1.1</ecNumber>
        </recommendedName>
        <alternativeName>
            <fullName evidence="6">N-acetylglutamate synthase</fullName>
            <shortName evidence="6">AGSase</shortName>
        </alternativeName>
    </domain>
    <component>
        <recommendedName>
            <fullName evidence="6">Arginine biosynthesis bifunctional protein ArgJ alpha chain</fullName>
        </recommendedName>
    </component>
    <component>
        <recommendedName>
            <fullName evidence="6">Arginine biosynthesis bifunctional protein ArgJ beta chain</fullName>
        </recommendedName>
    </component>
</protein>
<feature type="active site" description="Nucleophile" evidence="6">
    <location>
        <position position="177"/>
    </location>
</feature>
<comment type="caution">
    <text evidence="7">The sequence shown here is derived from an EMBL/GenBank/DDBJ whole genome shotgun (WGS) entry which is preliminary data.</text>
</comment>
<dbReference type="SUPFAM" id="SSF56266">
    <property type="entry name" value="DmpA/ArgJ-like"/>
    <property type="match status" value="1"/>
</dbReference>
<feature type="site" description="Cleavage; by autolysis" evidence="6">
    <location>
        <begin position="176"/>
        <end position="177"/>
    </location>
</feature>
<reference evidence="8" key="1">
    <citation type="submission" date="2023-07" db="EMBL/GenBank/DDBJ databases">
        <title>30 novel species of actinomycetes from the DSMZ collection.</title>
        <authorList>
            <person name="Nouioui I."/>
        </authorList>
    </citation>
    <scope>NUCLEOTIDE SEQUENCE [LARGE SCALE GENOMIC DNA]</scope>
    <source>
        <strain evidence="8">DSM 44915</strain>
    </source>
</reference>
<comment type="function">
    <text evidence="6">Catalyzes two activities which are involved in the cyclic version of arginine biosynthesis: the synthesis of N-acetylglutamate from glutamate and acetyl-CoA as the acetyl donor, and of ornithine by transacetylation between N(2)-acetylornithine and glutamate.</text>
</comment>
<dbReference type="Proteomes" id="UP001183410">
    <property type="component" value="Unassembled WGS sequence"/>
</dbReference>
<dbReference type="PANTHER" id="PTHR23100">
    <property type="entry name" value="ARGININE BIOSYNTHESIS BIFUNCTIONAL PROTEIN ARGJ"/>
    <property type="match status" value="1"/>
</dbReference>
<organism evidence="7 8">
    <name type="scientific">Streptomyces chisholmiae</name>
    <dbReference type="NCBI Taxonomy" id="3075540"/>
    <lineage>
        <taxon>Bacteria</taxon>
        <taxon>Bacillati</taxon>
        <taxon>Actinomycetota</taxon>
        <taxon>Actinomycetes</taxon>
        <taxon>Kitasatosporales</taxon>
        <taxon>Streptomycetaceae</taxon>
        <taxon>Streptomyces</taxon>
    </lineage>
</organism>
<keyword evidence="5 6" id="KW-0012">Acyltransferase</keyword>
<dbReference type="InterPro" id="IPR016117">
    <property type="entry name" value="ArgJ-like_dom_sf"/>
</dbReference>
<dbReference type="InterPro" id="IPR002813">
    <property type="entry name" value="Arg_biosynth_ArgJ"/>
</dbReference>
<feature type="chain" id="PRO_5044906164" description="Arginine biosynthesis bifunctional protein ArgJ beta chain" evidence="6">
    <location>
        <begin position="177"/>
        <end position="377"/>
    </location>
</feature>
<keyword evidence="4 6" id="KW-0068">Autocatalytic cleavage</keyword>
<dbReference type="EC" id="2.3.1.1" evidence="6"/>
<keyword evidence="6" id="KW-0055">Arginine biosynthesis</keyword>
<dbReference type="RefSeq" id="WP_311670062.1">
    <property type="nucleotide sequence ID" value="NZ_JAVREO010000021.1"/>
</dbReference>
<evidence type="ECO:0000256" key="1">
    <source>
        <dbReference type="ARBA" id="ARBA00006774"/>
    </source>
</evidence>
<keyword evidence="8" id="KW-1185">Reference proteome</keyword>
<dbReference type="Gene3D" id="3.60.70.12">
    <property type="entry name" value="L-amino peptidase D-ALA esterase/amidase"/>
    <property type="match status" value="1"/>
</dbReference>
<comment type="catalytic activity">
    <reaction evidence="6">
        <text>L-glutamate + acetyl-CoA = N-acetyl-L-glutamate + CoA + H(+)</text>
        <dbReference type="Rhea" id="RHEA:24292"/>
        <dbReference type="ChEBI" id="CHEBI:15378"/>
        <dbReference type="ChEBI" id="CHEBI:29985"/>
        <dbReference type="ChEBI" id="CHEBI:44337"/>
        <dbReference type="ChEBI" id="CHEBI:57287"/>
        <dbReference type="ChEBI" id="CHEBI:57288"/>
        <dbReference type="EC" id="2.3.1.1"/>
    </reaction>
</comment>
<evidence type="ECO:0000256" key="3">
    <source>
        <dbReference type="ARBA" id="ARBA00022679"/>
    </source>
</evidence>
<evidence type="ECO:0000256" key="5">
    <source>
        <dbReference type="ARBA" id="ARBA00023315"/>
    </source>
</evidence>
<comment type="pathway">
    <text evidence="6">Amino-acid biosynthesis; L-arginine biosynthesis; L-ornithine and N-acetyl-L-glutamate from L-glutamate and N(2)-acetyl-L-ornithine (cyclic): step 1/1.</text>
</comment>
<comment type="catalytic activity">
    <reaction evidence="6">
        <text>N(2)-acetyl-L-ornithine + L-glutamate = N-acetyl-L-glutamate + L-ornithine</text>
        <dbReference type="Rhea" id="RHEA:15349"/>
        <dbReference type="ChEBI" id="CHEBI:29985"/>
        <dbReference type="ChEBI" id="CHEBI:44337"/>
        <dbReference type="ChEBI" id="CHEBI:46911"/>
        <dbReference type="ChEBI" id="CHEBI:57805"/>
        <dbReference type="EC" id="2.3.1.35"/>
    </reaction>
</comment>
<feature type="binding site" evidence="6">
    <location>
        <position position="177"/>
    </location>
    <ligand>
        <name>substrate</name>
    </ligand>
</feature>
<evidence type="ECO:0000313" key="7">
    <source>
        <dbReference type="EMBL" id="MDT0269986.1"/>
    </source>
</evidence>
<dbReference type="InterPro" id="IPR042195">
    <property type="entry name" value="ArgJ_beta_C"/>
</dbReference>
<keyword evidence="6" id="KW-0963">Cytoplasm</keyword>
<comment type="similarity">
    <text evidence="1 6">Belongs to the ArgJ family.</text>
</comment>
<evidence type="ECO:0000256" key="6">
    <source>
        <dbReference type="HAMAP-Rule" id="MF_01106"/>
    </source>
</evidence>